<dbReference type="InterPro" id="IPR010093">
    <property type="entry name" value="SinI_DNA-bd"/>
</dbReference>
<proteinExistence type="predicted"/>
<dbReference type="NCBIfam" id="TIGR01764">
    <property type="entry name" value="excise"/>
    <property type="match status" value="1"/>
</dbReference>
<dbReference type="EMBL" id="CP031598">
    <property type="protein sequence ID" value="QEW27919.1"/>
    <property type="molecule type" value="Genomic_DNA"/>
</dbReference>
<dbReference type="InterPro" id="IPR036388">
    <property type="entry name" value="WH-like_DNA-bd_sf"/>
</dbReference>
<dbReference type="AlphaFoldDB" id="A0A5P3AEY7"/>
<evidence type="ECO:0000259" key="1">
    <source>
        <dbReference type="Pfam" id="PF12728"/>
    </source>
</evidence>
<dbReference type="SUPFAM" id="SSF46955">
    <property type="entry name" value="Putative DNA-binding domain"/>
    <property type="match status" value="1"/>
</dbReference>
<sequence length="75" mass="8781">MMNSKRKKVFFSIKEVADTLGVNERTVRRWITVGDLSGHRVGRQWRISLQDIEAFLSERYSRAHATSAKVLFWNV</sequence>
<dbReference type="RefSeq" id="WP_082647577.1">
    <property type="nucleotide sequence ID" value="NZ_CP031598.1"/>
</dbReference>
<dbReference type="Proteomes" id="UP000325785">
    <property type="component" value="Chromosome"/>
</dbReference>
<reference evidence="2 3" key="1">
    <citation type="submission" date="2018-08" db="EMBL/GenBank/DDBJ databases">
        <title>Genetic Globetrotter - A new plasmid hitch-hiking vast phylogenetic and geographic distances.</title>
        <authorList>
            <person name="Vollmers J."/>
            <person name="Petersen J."/>
        </authorList>
    </citation>
    <scope>NUCLEOTIDE SEQUENCE [LARGE SCALE GENOMIC DNA]</scope>
    <source>
        <strain evidence="2 3">DSM 26383</strain>
    </source>
</reference>
<dbReference type="InterPro" id="IPR041657">
    <property type="entry name" value="HTH_17"/>
</dbReference>
<name>A0A5P3AEY7_9RHOB</name>
<dbReference type="Pfam" id="PF12728">
    <property type="entry name" value="HTH_17"/>
    <property type="match status" value="1"/>
</dbReference>
<dbReference type="InterPro" id="IPR009061">
    <property type="entry name" value="DNA-bd_dom_put_sf"/>
</dbReference>
<dbReference type="KEGG" id="rid:RIdsm_03742"/>
<dbReference type="OrthoDB" id="5459819at2"/>
<organism evidence="2 3">
    <name type="scientific">Roseovarius indicus</name>
    <dbReference type="NCBI Taxonomy" id="540747"/>
    <lineage>
        <taxon>Bacteria</taxon>
        <taxon>Pseudomonadati</taxon>
        <taxon>Pseudomonadota</taxon>
        <taxon>Alphaproteobacteria</taxon>
        <taxon>Rhodobacterales</taxon>
        <taxon>Roseobacteraceae</taxon>
        <taxon>Roseovarius</taxon>
    </lineage>
</organism>
<feature type="domain" description="Helix-turn-helix" evidence="1">
    <location>
        <begin position="11"/>
        <end position="59"/>
    </location>
</feature>
<accession>A0A5P3AEY7</accession>
<protein>
    <submittedName>
        <fullName evidence="2">DNA binding domain, excisionase family</fullName>
    </submittedName>
</protein>
<gene>
    <name evidence="2" type="ORF">RIdsm_03742</name>
</gene>
<evidence type="ECO:0000313" key="3">
    <source>
        <dbReference type="Proteomes" id="UP000325785"/>
    </source>
</evidence>
<evidence type="ECO:0000313" key="2">
    <source>
        <dbReference type="EMBL" id="QEW27919.1"/>
    </source>
</evidence>
<dbReference type="GO" id="GO:0003677">
    <property type="term" value="F:DNA binding"/>
    <property type="evidence" value="ECO:0007669"/>
    <property type="project" value="InterPro"/>
</dbReference>
<dbReference type="Gene3D" id="1.10.10.10">
    <property type="entry name" value="Winged helix-like DNA-binding domain superfamily/Winged helix DNA-binding domain"/>
    <property type="match status" value="1"/>
</dbReference>